<evidence type="ECO:0000256" key="2">
    <source>
        <dbReference type="ARBA" id="ARBA00023002"/>
    </source>
</evidence>
<accession>A0ABU3WRZ9</accession>
<dbReference type="Pfam" id="PF00106">
    <property type="entry name" value="adh_short"/>
    <property type="match status" value="1"/>
</dbReference>
<gene>
    <name evidence="3" type="ORF">F8M49_18230</name>
</gene>
<evidence type="ECO:0000256" key="1">
    <source>
        <dbReference type="ARBA" id="ARBA00006484"/>
    </source>
</evidence>
<sequence length="266" mass="28269">MPRFEPHPARRPAIVSGASSGIGTATAYALAELGHPVALGARRVDECEAIAEKIRAEGGQAIAHFLDVSSTESVDAFVTAAEAAHGPTEIVISGAGDMDFALVHEMDPDRFEFQVDVHLGGTQRLAHRVVPGMIERTRGDFVVIGSDCAVEARPRAGAYIGAKTGLEALVRQMRMELEGTGVRASTVRPGPTQTAAGMDQPEEVVGPLLEDWIHWGLARHPYLLRASDIAAAAVSVVSAPRGAHIVLVEVQPEAPLRKNDDRKDQA</sequence>
<dbReference type="InterPro" id="IPR002347">
    <property type="entry name" value="SDR_fam"/>
</dbReference>
<evidence type="ECO:0000313" key="4">
    <source>
        <dbReference type="Proteomes" id="UP001275440"/>
    </source>
</evidence>
<dbReference type="EMBL" id="WBMO01000001">
    <property type="protein sequence ID" value="MDV2476774.1"/>
    <property type="molecule type" value="Genomic_DNA"/>
</dbReference>
<dbReference type="PANTHER" id="PTHR43669">
    <property type="entry name" value="5-KETO-D-GLUCONATE 5-REDUCTASE"/>
    <property type="match status" value="1"/>
</dbReference>
<keyword evidence="4" id="KW-1185">Reference proteome</keyword>
<comment type="caution">
    <text evidence="3">The sequence shown here is derived from an EMBL/GenBank/DDBJ whole genome shotgun (WGS) entry which is preliminary data.</text>
</comment>
<dbReference type="PANTHER" id="PTHR43669:SF3">
    <property type="entry name" value="ALCOHOL DEHYDROGENASE, PUTATIVE (AFU_ORTHOLOGUE AFUA_3G03445)-RELATED"/>
    <property type="match status" value="1"/>
</dbReference>
<proteinExistence type="inferred from homology"/>
<dbReference type="Proteomes" id="UP001275440">
    <property type="component" value="Unassembled WGS sequence"/>
</dbReference>
<keyword evidence="2" id="KW-0560">Oxidoreductase</keyword>
<name>A0ABU3WRZ9_9NOCA</name>
<dbReference type="SUPFAM" id="SSF51735">
    <property type="entry name" value="NAD(P)-binding Rossmann-fold domains"/>
    <property type="match status" value="1"/>
</dbReference>
<protein>
    <submittedName>
        <fullName evidence="3">SDR family oxidoreductase</fullName>
    </submittedName>
</protein>
<dbReference type="InterPro" id="IPR036291">
    <property type="entry name" value="NAD(P)-bd_dom_sf"/>
</dbReference>
<dbReference type="NCBIfam" id="NF005854">
    <property type="entry name" value="PRK07775.1"/>
    <property type="match status" value="1"/>
</dbReference>
<dbReference type="CDD" id="cd05233">
    <property type="entry name" value="SDR_c"/>
    <property type="match status" value="1"/>
</dbReference>
<reference evidence="3 4" key="1">
    <citation type="submission" date="2019-10" db="EMBL/GenBank/DDBJ databases">
        <title>Draft Genome Assembly of Rhodococcus zopfii DSM44189.</title>
        <authorList>
            <person name="Sutton J.M."/>
            <person name="Akob D.M."/>
            <person name="Bushman T.J."/>
        </authorList>
    </citation>
    <scope>NUCLEOTIDE SEQUENCE [LARGE SCALE GENOMIC DNA]</scope>
    <source>
        <strain evidence="3 4">DSM 44189</strain>
    </source>
</reference>
<comment type="similarity">
    <text evidence="1">Belongs to the short-chain dehydrogenases/reductases (SDR) family.</text>
</comment>
<organism evidence="3 4">
    <name type="scientific">Rhodococcus zopfii</name>
    <dbReference type="NCBI Taxonomy" id="43772"/>
    <lineage>
        <taxon>Bacteria</taxon>
        <taxon>Bacillati</taxon>
        <taxon>Actinomycetota</taxon>
        <taxon>Actinomycetes</taxon>
        <taxon>Mycobacteriales</taxon>
        <taxon>Nocardiaceae</taxon>
        <taxon>Rhodococcus</taxon>
    </lineage>
</organism>
<dbReference type="PRINTS" id="PR00081">
    <property type="entry name" value="GDHRDH"/>
</dbReference>
<evidence type="ECO:0000313" key="3">
    <source>
        <dbReference type="EMBL" id="MDV2476774.1"/>
    </source>
</evidence>
<dbReference type="Gene3D" id="3.40.50.720">
    <property type="entry name" value="NAD(P)-binding Rossmann-like Domain"/>
    <property type="match status" value="1"/>
</dbReference>